<protein>
    <recommendedName>
        <fullName evidence="3">Alpha/beta hydrolase</fullName>
    </recommendedName>
</protein>
<dbReference type="AlphaFoldDB" id="A0A563DQK4"/>
<dbReference type="EMBL" id="VCQV01000106">
    <property type="protein sequence ID" value="TWP31984.1"/>
    <property type="molecule type" value="Genomic_DNA"/>
</dbReference>
<organism evidence="1 2">
    <name type="scientific">Leekyejoonella antrihumi</name>
    <dbReference type="NCBI Taxonomy" id="1660198"/>
    <lineage>
        <taxon>Bacteria</taxon>
        <taxon>Bacillati</taxon>
        <taxon>Actinomycetota</taxon>
        <taxon>Actinomycetes</taxon>
        <taxon>Micrococcales</taxon>
        <taxon>Dermacoccaceae</taxon>
        <taxon>Leekyejoonella</taxon>
    </lineage>
</organism>
<name>A0A563DQK4_9MICO</name>
<dbReference type="OrthoDB" id="9787933at2"/>
<gene>
    <name evidence="1" type="ORF">FGL98_24895</name>
</gene>
<reference evidence="1 2" key="2">
    <citation type="submission" date="2019-08" db="EMBL/GenBank/DDBJ databases">
        <title>Jejuicoccus antrihumi gen. nov., sp. nov., a new member of the family Dermacoccaceae isolated from a cave.</title>
        <authorList>
            <person name="Schumann P."/>
            <person name="Kim I.S."/>
        </authorList>
    </citation>
    <scope>NUCLEOTIDE SEQUENCE [LARGE SCALE GENOMIC DNA]</scope>
    <source>
        <strain evidence="1 2">C5-26</strain>
    </source>
</reference>
<evidence type="ECO:0000313" key="1">
    <source>
        <dbReference type="EMBL" id="TWP31984.1"/>
    </source>
</evidence>
<evidence type="ECO:0008006" key="3">
    <source>
        <dbReference type="Google" id="ProtNLM"/>
    </source>
</evidence>
<proteinExistence type="predicted"/>
<keyword evidence="2" id="KW-1185">Reference proteome</keyword>
<comment type="caution">
    <text evidence="1">The sequence shown here is derived from an EMBL/GenBank/DDBJ whole genome shotgun (WGS) entry which is preliminary data.</text>
</comment>
<dbReference type="Proteomes" id="UP000320244">
    <property type="component" value="Unassembled WGS sequence"/>
</dbReference>
<evidence type="ECO:0000313" key="2">
    <source>
        <dbReference type="Proteomes" id="UP000320244"/>
    </source>
</evidence>
<dbReference type="SUPFAM" id="SSF53474">
    <property type="entry name" value="alpha/beta-Hydrolases"/>
    <property type="match status" value="1"/>
</dbReference>
<sequence length="74" mass="8404">MTRLNCPIYCYWGGNDEVIDELVGLDALHRETAAYGFPFEVVPGMNHEGLLHHIDIAMPVVRDWLLDTLRAQHG</sequence>
<accession>A0A563DQK4</accession>
<dbReference type="InterPro" id="IPR029058">
    <property type="entry name" value="AB_hydrolase_fold"/>
</dbReference>
<dbReference type="RefSeq" id="WP_146321546.1">
    <property type="nucleotide sequence ID" value="NZ_VCQV01000106.1"/>
</dbReference>
<reference evidence="1 2" key="1">
    <citation type="submission" date="2019-05" db="EMBL/GenBank/DDBJ databases">
        <authorList>
            <person name="Lee S.D."/>
        </authorList>
    </citation>
    <scope>NUCLEOTIDE SEQUENCE [LARGE SCALE GENOMIC DNA]</scope>
    <source>
        <strain evidence="1 2">C5-26</strain>
    </source>
</reference>